<organism evidence="4 5">
    <name type="scientific">Kinneretia aquatilis</name>
    <dbReference type="NCBI Taxonomy" id="2070761"/>
    <lineage>
        <taxon>Bacteria</taxon>
        <taxon>Pseudomonadati</taxon>
        <taxon>Pseudomonadota</taxon>
        <taxon>Betaproteobacteria</taxon>
        <taxon>Burkholderiales</taxon>
        <taxon>Sphaerotilaceae</taxon>
        <taxon>Roseateles</taxon>
    </lineage>
</organism>
<keyword evidence="3" id="KW-0012">Acyltransferase</keyword>
<proteinExistence type="predicted"/>
<reference evidence="4 5" key="1">
    <citation type="submission" date="2018-01" db="EMBL/GenBank/DDBJ databases">
        <title>Draft genome sequence of Paucibacter aquatile CR182 isolated from freshwater of the Nakdong River.</title>
        <authorList>
            <person name="Choi A."/>
            <person name="Chung E.J."/>
        </authorList>
    </citation>
    <scope>NUCLEOTIDE SEQUENCE [LARGE SCALE GENOMIC DNA]</scope>
    <source>
        <strain evidence="4 5">CR182</strain>
    </source>
</reference>
<dbReference type="Proteomes" id="UP000235916">
    <property type="component" value="Unassembled WGS sequence"/>
</dbReference>
<protein>
    <recommendedName>
        <fullName evidence="6">Arginine N-succinyltransferase</fullName>
    </recommendedName>
</protein>
<dbReference type="Pfam" id="PF04958">
    <property type="entry name" value="AstA"/>
    <property type="match status" value="1"/>
</dbReference>
<dbReference type="PANTHER" id="PTHR30420:SF1">
    <property type="entry name" value="ARGININE N-SUCCINYLTRANSFERASE"/>
    <property type="match status" value="1"/>
</dbReference>
<evidence type="ECO:0008006" key="6">
    <source>
        <dbReference type="Google" id="ProtNLM"/>
    </source>
</evidence>
<dbReference type="PANTHER" id="PTHR30420">
    <property type="entry name" value="N-SUCCINYLARGININE DIHYDROLASE"/>
    <property type="match status" value="1"/>
</dbReference>
<evidence type="ECO:0000256" key="2">
    <source>
        <dbReference type="ARBA" id="ARBA00022679"/>
    </source>
</evidence>
<dbReference type="SUPFAM" id="SSF55729">
    <property type="entry name" value="Acyl-CoA N-acyltransferases (Nat)"/>
    <property type="match status" value="1"/>
</dbReference>
<comment type="caution">
    <text evidence="4">The sequence shown here is derived from an EMBL/GenBank/DDBJ whole genome shotgun (WGS) entry which is preliminary data.</text>
</comment>
<evidence type="ECO:0000256" key="1">
    <source>
        <dbReference type="ARBA" id="ARBA00022503"/>
    </source>
</evidence>
<name>A0A2N8KUR0_9BURK</name>
<dbReference type="AlphaFoldDB" id="A0A2N8KUR0"/>
<dbReference type="InterPro" id="IPR016181">
    <property type="entry name" value="Acyl_CoA_acyltransferase"/>
</dbReference>
<evidence type="ECO:0000313" key="5">
    <source>
        <dbReference type="Proteomes" id="UP000235916"/>
    </source>
</evidence>
<dbReference type="InterPro" id="IPR007041">
    <property type="entry name" value="Arg_succinylTrfase_AstA/AruG"/>
</dbReference>
<sequence length="254" mass="27071">MSAAAATDFGRLRPWRAEDAAHIRAAGWRNQTGAALQLEAPAEQWLLLADPEDERPLACLRLVARLGQAPLPRYSYHLGQIVHAAAELGLFRAQPTLLLGNDHTGESELADLACAPELDAAQQQTALLRLMRAALETMAAHPERYGRQLLVELAGPRDASGASPFWQGLGAHFFSGDPAAAEARLGEAWRSHLAALLPRQTLYLSFLSPEAQAVVGQVGDAGRAAAAAAASLGFADSSHVRIDDGGPVWGLRLR</sequence>
<dbReference type="OrthoDB" id="21121at2"/>
<gene>
    <name evidence="4" type="ORF">C1O66_06440</name>
</gene>
<keyword evidence="5" id="KW-1185">Reference proteome</keyword>
<dbReference type="GO" id="GO:0008791">
    <property type="term" value="F:arginine N-succinyltransferase activity"/>
    <property type="evidence" value="ECO:0007669"/>
    <property type="project" value="InterPro"/>
</dbReference>
<accession>A0A2N8KUR0</accession>
<dbReference type="EMBL" id="POSP01000003">
    <property type="protein sequence ID" value="PND37208.1"/>
    <property type="molecule type" value="Genomic_DNA"/>
</dbReference>
<evidence type="ECO:0000256" key="3">
    <source>
        <dbReference type="ARBA" id="ARBA00023315"/>
    </source>
</evidence>
<evidence type="ECO:0000313" key="4">
    <source>
        <dbReference type="EMBL" id="PND37208.1"/>
    </source>
</evidence>
<keyword evidence="2" id="KW-0808">Transferase</keyword>
<dbReference type="GO" id="GO:0006527">
    <property type="term" value="P:L-arginine catabolic process"/>
    <property type="evidence" value="ECO:0007669"/>
    <property type="project" value="InterPro"/>
</dbReference>
<keyword evidence="1" id="KW-0056">Arginine metabolism</keyword>
<dbReference type="RefSeq" id="WP_102767125.1">
    <property type="nucleotide sequence ID" value="NZ_POSP01000003.1"/>
</dbReference>